<reference evidence="2 3" key="1">
    <citation type="journal article" date="2018" name="Front. Microbiol.">
        <title>Jumbo Bacteriophages Are Represented Within an Increasing Diversity of Environmental Viruses Infecting the Emerging Phytopathogen, Dickeya solani.</title>
        <authorList>
            <person name="Day A.W."/>
            <person name="Ahn J."/>
            <person name="Salmond G.P.C."/>
        </authorList>
    </citation>
    <scope>NUCLEOTIDE SEQUENCE [LARGE SCALE GENOMIC DNA]</scope>
</reference>
<dbReference type="EMBL" id="MH460460">
    <property type="protein sequence ID" value="AXG66632.1"/>
    <property type="molecule type" value="Genomic_DNA"/>
</dbReference>
<name>A0A384ZWL6_9CAUD</name>
<sequence>MSTISLSQKSQEIASLSASVAQKEAAKFLFGKNYLKILETIEKLAKSKVVVSPQLRGLLLMMRDAEDAEIIKFQKSVPGKATIKAAQDLLKAKTLDASLKAFRGIKVAKKWTQEAGKTKDVTKPVPKVKPARQPKPAPEEKPVLKVGEQVKSAPKIGTPQIPDLTNKPNPDTKFGKLVNDTVRVIVNAAYLIDDSMIMLTKNGGYQIRIYPKVTDNPREDLAYGIIVHKDETFSYGVYDKNGIGKTVGSDTNMRKAVSRIIHEIETNNPTNANAFQVAFGRGKAKDDHKSETVLVDEISDVLPQTLDKKFENYTDHVKAIGDNLKRNIPGLKTKLLPRGLELIMGQDEFGTLKFGDGRWLLTPYKRVHKTVDIGQNYDAGYVIQTLKDMFEADRKRAARKEKTHGVTDNLMLKYKQDMMSALASSDLKLFDEVHNGKETNDDNLVWDMSYRMPETGISLPVSIRYNRRRGYSFGLNGAPYTMIQPGVAQNIGKFVRALKSTIAAVVKGSSKKYALVDGRPFTPGTGVLHAKAKAVDIRCTQTAIFLTGNPAAVSTLFDGSFKQPLLDSKGTATVNRAAPNNYRILCNNEEVRDQILMGANIIRKL</sequence>
<evidence type="ECO:0000313" key="3">
    <source>
        <dbReference type="Proteomes" id="UP000263742"/>
    </source>
</evidence>
<gene>
    <name evidence="2" type="ORF">JA13_229</name>
</gene>
<evidence type="ECO:0000256" key="1">
    <source>
        <dbReference type="SAM" id="MobiDB-lite"/>
    </source>
</evidence>
<proteinExistence type="predicted"/>
<dbReference type="Proteomes" id="UP000263742">
    <property type="component" value="Segment"/>
</dbReference>
<feature type="region of interest" description="Disordered" evidence="1">
    <location>
        <begin position="118"/>
        <end position="142"/>
    </location>
</feature>
<organism evidence="2 3">
    <name type="scientific">Dickeya phage vB_DsoM_JA13</name>
    <dbReference type="NCBI Taxonomy" id="2283030"/>
    <lineage>
        <taxon>Viruses</taxon>
        <taxon>Duplodnaviria</taxon>
        <taxon>Heunggongvirae</taxon>
        <taxon>Uroviricota</taxon>
        <taxon>Caudoviricetes</taxon>
        <taxon>Salmondvirus</taxon>
        <taxon>Salmondvirus JA11</taxon>
    </lineage>
</organism>
<protein>
    <submittedName>
        <fullName evidence="2">Uncharacterized protein</fullName>
    </submittedName>
</protein>
<accession>A0A384ZWL6</accession>
<evidence type="ECO:0000313" key="2">
    <source>
        <dbReference type="EMBL" id="AXG66632.1"/>
    </source>
</evidence>